<proteinExistence type="inferred from homology"/>
<organism evidence="7 8">
    <name type="scientific">Neoarthrinium moseri</name>
    <dbReference type="NCBI Taxonomy" id="1658444"/>
    <lineage>
        <taxon>Eukaryota</taxon>
        <taxon>Fungi</taxon>
        <taxon>Dikarya</taxon>
        <taxon>Ascomycota</taxon>
        <taxon>Pezizomycotina</taxon>
        <taxon>Sordariomycetes</taxon>
        <taxon>Xylariomycetidae</taxon>
        <taxon>Amphisphaeriales</taxon>
        <taxon>Apiosporaceae</taxon>
        <taxon>Neoarthrinium</taxon>
    </lineage>
</organism>
<sequence length="655" mass="71794">MEPSAALAAMPPEQQKFMVEAEKRRRANGMAQFQELHYSNDDRLRHLADDPFADHAELDKMPLPIESGDRVKFLVMGAGMGGVVNAVRLVQAGFSTEQIRIVEVAGGIGGTWYWNRYPGLHCDIESYIYLPLLEEMGYIPAQKYASGAAIRSYLVDVVKKYGLDKTIMYRTEVNGLQWSEDVHAWRADMTVSRGENGQNKSHLWANAEFVLLTTGLFPRPQVPKLPGLAGFEGAMFHTARWDYKVTGGSSEDPFPALDKLRGKRVGVIGTGATSVQVIPEVAKYASELYVFQRTPSQVNVRAQRDTDPTEWRETVAAMPGWQKRRQENFSEHVAMGAPDDHENMVGDGFSKLKAYCAIIGSDQFGMITPDKISEHIGTMLARDAEHNAKARARVADVVNDKDTADKLTPWYPTWCKRPTFSDVYLQTFNESHVHLVDTEGKGVESATSRGIVANGKEYSLDVLILSTGYRSPGVASGNPAARIGIEIVGYGGRRLGEKWAAEGASTLHGCATNGFPNLFWMGPSQSGAAPNYAHVIEVLSNHVAYIISRAHQESGGTHVDKVVIEVSLEAEQEWGMRIAQGAALLAPVATCTPGYITNEGEAINTKQDPQEMLKSAKGGPWPEGMMGYIRVLEAWQSDGQLKGVKVDVAPRPGGP</sequence>
<keyword evidence="3" id="KW-0285">Flavoprotein</keyword>
<keyword evidence="8" id="KW-1185">Reference proteome</keyword>
<dbReference type="PANTHER" id="PTHR43098:SF2">
    <property type="entry name" value="FAD-BINDING MONOOXYGENASE AUSB-RELATED"/>
    <property type="match status" value="1"/>
</dbReference>
<comment type="caution">
    <text evidence="7">The sequence shown here is derived from an EMBL/GenBank/DDBJ whole genome shotgun (WGS) entry which is preliminary data.</text>
</comment>
<dbReference type="GO" id="GO:0004499">
    <property type="term" value="F:N,N-dimethylaniline monooxygenase activity"/>
    <property type="evidence" value="ECO:0007669"/>
    <property type="project" value="InterPro"/>
</dbReference>
<dbReference type="InterPro" id="IPR050775">
    <property type="entry name" value="FAD-binding_Monooxygenases"/>
</dbReference>
<gene>
    <name evidence="7" type="ORF">JX265_008737</name>
</gene>
<protein>
    <submittedName>
        <fullName evidence="7">Uncharacterized protein</fullName>
    </submittedName>
</protein>
<dbReference type="AlphaFoldDB" id="A0A9P9WHG9"/>
<dbReference type="Pfam" id="PF00743">
    <property type="entry name" value="FMO-like"/>
    <property type="match status" value="1"/>
</dbReference>
<dbReference type="InterPro" id="IPR036188">
    <property type="entry name" value="FAD/NAD-bd_sf"/>
</dbReference>
<dbReference type="Proteomes" id="UP000829685">
    <property type="component" value="Unassembled WGS sequence"/>
</dbReference>
<comment type="similarity">
    <text evidence="2">Belongs to the FAD-binding monooxygenase family.</text>
</comment>
<evidence type="ECO:0000256" key="4">
    <source>
        <dbReference type="ARBA" id="ARBA00022827"/>
    </source>
</evidence>
<evidence type="ECO:0000256" key="6">
    <source>
        <dbReference type="ARBA" id="ARBA00023002"/>
    </source>
</evidence>
<reference evidence="7" key="1">
    <citation type="submission" date="2021-03" db="EMBL/GenBank/DDBJ databases">
        <title>Revisited historic fungal species revealed as producer of novel bioactive compounds through whole genome sequencing and comparative genomics.</title>
        <authorList>
            <person name="Vignolle G.A."/>
            <person name="Hochenegger N."/>
            <person name="Mach R.L."/>
            <person name="Mach-Aigner A.R."/>
            <person name="Javad Rahimi M."/>
            <person name="Salim K.A."/>
            <person name="Chan C.M."/>
            <person name="Lim L.B.L."/>
            <person name="Cai F."/>
            <person name="Druzhinina I.S."/>
            <person name="U'Ren J.M."/>
            <person name="Derntl C."/>
        </authorList>
    </citation>
    <scope>NUCLEOTIDE SEQUENCE</scope>
    <source>
        <strain evidence="7">TUCIM 5799</strain>
    </source>
</reference>
<dbReference type="SUPFAM" id="SSF51905">
    <property type="entry name" value="FAD/NAD(P)-binding domain"/>
    <property type="match status" value="1"/>
</dbReference>
<name>A0A9P9WHG9_9PEZI</name>
<dbReference type="EMBL" id="JAFIMR010000025">
    <property type="protein sequence ID" value="KAI1863520.1"/>
    <property type="molecule type" value="Genomic_DNA"/>
</dbReference>
<comment type="cofactor">
    <cofactor evidence="1">
        <name>FAD</name>
        <dbReference type="ChEBI" id="CHEBI:57692"/>
    </cofactor>
</comment>
<dbReference type="PANTHER" id="PTHR43098">
    <property type="entry name" value="L-ORNITHINE N(5)-MONOOXYGENASE-RELATED"/>
    <property type="match status" value="1"/>
</dbReference>
<evidence type="ECO:0000256" key="5">
    <source>
        <dbReference type="ARBA" id="ARBA00022857"/>
    </source>
</evidence>
<evidence type="ECO:0000256" key="2">
    <source>
        <dbReference type="ARBA" id="ARBA00010139"/>
    </source>
</evidence>
<evidence type="ECO:0000256" key="3">
    <source>
        <dbReference type="ARBA" id="ARBA00022630"/>
    </source>
</evidence>
<dbReference type="Gene3D" id="3.50.50.60">
    <property type="entry name" value="FAD/NAD(P)-binding domain"/>
    <property type="match status" value="2"/>
</dbReference>
<accession>A0A9P9WHG9</accession>
<evidence type="ECO:0000256" key="1">
    <source>
        <dbReference type="ARBA" id="ARBA00001974"/>
    </source>
</evidence>
<keyword evidence="6" id="KW-0560">Oxidoreductase</keyword>
<keyword evidence="5" id="KW-0521">NADP</keyword>
<evidence type="ECO:0000313" key="7">
    <source>
        <dbReference type="EMBL" id="KAI1863520.1"/>
    </source>
</evidence>
<dbReference type="GO" id="GO:0050660">
    <property type="term" value="F:flavin adenine dinucleotide binding"/>
    <property type="evidence" value="ECO:0007669"/>
    <property type="project" value="InterPro"/>
</dbReference>
<evidence type="ECO:0000313" key="8">
    <source>
        <dbReference type="Proteomes" id="UP000829685"/>
    </source>
</evidence>
<keyword evidence="4" id="KW-0274">FAD</keyword>
<dbReference type="InterPro" id="IPR020946">
    <property type="entry name" value="Flavin_mOase-like"/>
</dbReference>
<dbReference type="GO" id="GO:0050661">
    <property type="term" value="F:NADP binding"/>
    <property type="evidence" value="ECO:0007669"/>
    <property type="project" value="InterPro"/>
</dbReference>